<dbReference type="HOGENOM" id="CLU_2819804_0_0_1"/>
<comment type="caution">
    <text evidence="2">The sequence shown here is derived from an EMBL/GenBank/DDBJ whole genome shotgun (WGS) entry which is preliminary data.</text>
</comment>
<organism evidence="2">
    <name type="scientific">Anopheles gambiae</name>
    <name type="common">African malaria mosquito</name>
    <dbReference type="NCBI Taxonomy" id="7165"/>
    <lineage>
        <taxon>Eukaryota</taxon>
        <taxon>Metazoa</taxon>
        <taxon>Ecdysozoa</taxon>
        <taxon>Arthropoda</taxon>
        <taxon>Hexapoda</taxon>
        <taxon>Insecta</taxon>
        <taxon>Pterygota</taxon>
        <taxon>Neoptera</taxon>
        <taxon>Endopterygota</taxon>
        <taxon>Diptera</taxon>
        <taxon>Nematocera</taxon>
        <taxon>Culicoidea</taxon>
        <taxon>Culicidae</taxon>
        <taxon>Anophelinae</taxon>
        <taxon>Anopheles</taxon>
    </lineage>
</organism>
<evidence type="ECO:0000313" key="2">
    <source>
        <dbReference type="EMBL" id="EAU76379.1"/>
    </source>
</evidence>
<protein>
    <submittedName>
        <fullName evidence="2">AGAP007931-PA</fullName>
    </submittedName>
</protein>
<feature type="compositionally biased region" description="Basic and acidic residues" evidence="1">
    <location>
        <begin position="19"/>
        <end position="29"/>
    </location>
</feature>
<reference evidence="2" key="1">
    <citation type="journal article" date="2002" name="Science">
        <title>The genome sequence of the malaria mosquito Anopheles gambiae.</title>
        <authorList>
            <person name="Holt R.A."/>
            <person name="Subramanian G.M."/>
            <person name="Halpern A."/>
            <person name="Sutton G.G."/>
            <person name="Charlab R."/>
            <person name="Nusskern D.R."/>
            <person name="Wincker P."/>
            <person name="Clark A.G."/>
            <person name="Ribeiro J.M."/>
            <person name="Wides R."/>
            <person name="Salzberg S.L."/>
            <person name="Loftus B."/>
            <person name="Yandell M."/>
            <person name="Majoros W.H."/>
            <person name="Rusch D.B."/>
            <person name="Lai Z."/>
            <person name="Kraft C.L."/>
            <person name="Abril J.F."/>
            <person name="Anthouard V."/>
            <person name="Arensburger P."/>
            <person name="Atkinson P.W."/>
            <person name="Baden H."/>
            <person name="de Berardinis V."/>
            <person name="Baldwin D."/>
            <person name="Benes V."/>
            <person name="Biedler J."/>
            <person name="Blass C."/>
            <person name="Bolanos R."/>
            <person name="Boscus D."/>
            <person name="Barnstead M."/>
            <person name="Cai S."/>
            <person name="Center A."/>
            <person name="Chaturverdi K."/>
            <person name="Christophides G.K."/>
            <person name="Chrystal M.A."/>
            <person name="Clamp M."/>
            <person name="Cravchik A."/>
            <person name="Curwen V."/>
            <person name="Dana A."/>
            <person name="Delcher A."/>
            <person name="Dew I."/>
            <person name="Evans C.A."/>
            <person name="Flanigan M."/>
            <person name="Grundschober-Freimoser A."/>
            <person name="Friedli L."/>
            <person name="Gu Z."/>
            <person name="Guan P."/>
            <person name="Guigo R."/>
            <person name="Hillenmeyer M.E."/>
            <person name="Hladun S.L."/>
            <person name="Hogan J.R."/>
            <person name="Hong Y.S."/>
            <person name="Hoover J."/>
            <person name="Jaillon O."/>
            <person name="Ke Z."/>
            <person name="Kodira C."/>
            <person name="Kokoza E."/>
            <person name="Koutsos A."/>
            <person name="Letunic I."/>
            <person name="Levitsky A."/>
            <person name="Liang Y."/>
            <person name="Lin J.J."/>
            <person name="Lobo N.F."/>
            <person name="Lopez J.R."/>
            <person name="Malek J.A."/>
            <person name="McIntosh T.C."/>
            <person name="Meister S."/>
            <person name="Miller J."/>
            <person name="Mobarry C."/>
            <person name="Mongin E."/>
            <person name="Murphy S.D."/>
            <person name="O'Brochta D.A."/>
            <person name="Pfannkoch C."/>
            <person name="Qi R."/>
            <person name="Regier M.A."/>
            <person name="Remington K."/>
            <person name="Shao H."/>
            <person name="Sharakhova M.V."/>
            <person name="Sitter C.D."/>
            <person name="Shetty J."/>
            <person name="Smith T.J."/>
            <person name="Strong R."/>
            <person name="Sun J."/>
            <person name="Thomasova D."/>
            <person name="Ton L.Q."/>
            <person name="Topalis P."/>
            <person name="Tu Z."/>
            <person name="Unger M.F."/>
            <person name="Walenz B."/>
            <person name="Wang A."/>
            <person name="Wang J."/>
            <person name="Wang M."/>
            <person name="Wang X."/>
            <person name="Woodford K.J."/>
            <person name="Wortman J.R."/>
            <person name="Wu M."/>
            <person name="Yao A."/>
            <person name="Zdobnov E.M."/>
            <person name="Zhang H."/>
            <person name="Zhao Q."/>
            <person name="Zhao S."/>
            <person name="Zhu S.C."/>
            <person name="Zhimulev I."/>
            <person name="Coluzzi M."/>
            <person name="della Torre A."/>
            <person name="Roth C.W."/>
            <person name="Louis C."/>
            <person name="Kalush F."/>
            <person name="Mural R.J."/>
            <person name="Myers E.W."/>
            <person name="Adams M.D."/>
            <person name="Smith H.O."/>
            <person name="Broder S."/>
            <person name="Gardner M.J."/>
            <person name="Fraser C.M."/>
            <person name="Birney E."/>
            <person name="Bork P."/>
            <person name="Brey P.T."/>
            <person name="Venter J.C."/>
            <person name="Weissenbach J."/>
            <person name="Kafatos F.C."/>
            <person name="Collins F.H."/>
            <person name="Hoffman S.L."/>
        </authorList>
    </citation>
    <scope>NUCLEOTIDE SEQUENCE [LARGE SCALE GENOMIC DNA]</scope>
    <source>
        <strain evidence="2">PEST</strain>
    </source>
</reference>
<accession>A0NF83</accession>
<gene>
    <name evidence="2" type="ORF">AgaP_AGAP007931</name>
</gene>
<evidence type="ECO:0000256" key="1">
    <source>
        <dbReference type="SAM" id="MobiDB-lite"/>
    </source>
</evidence>
<name>A0NF83_ANOGA</name>
<feature type="non-terminal residue" evidence="2">
    <location>
        <position position="67"/>
    </location>
</feature>
<reference evidence="2" key="4">
    <citation type="journal article" date="2007" name="Genome Biol.">
        <title>Update of the Anopheles gambiae PEST genome assembly.</title>
        <authorList>
            <person name="Sharakhova M.V."/>
            <person name="Hammond M.P."/>
            <person name="Lobo N.F."/>
            <person name="Krzywinski J."/>
            <person name="Unger M.F."/>
            <person name="Hillenmeyer M.E."/>
            <person name="Bruggner R.V."/>
            <person name="Birney E."/>
            <person name="Collins F.H."/>
        </authorList>
    </citation>
    <scope>NUCLEOTIDE SEQUENCE</scope>
    <source>
        <strain evidence="2">PEST</strain>
    </source>
</reference>
<feature type="non-terminal residue" evidence="2">
    <location>
        <position position="1"/>
    </location>
</feature>
<reference evidence="2" key="3">
    <citation type="journal article" date="2004" name="Trends Parasitol.">
        <title>The Anopheles gambiae genome: an update.</title>
        <authorList>
            <person name="Mongin E."/>
            <person name="Louis C."/>
            <person name="Holt R.A."/>
            <person name="Birney E."/>
            <person name="Collins F.H."/>
        </authorList>
    </citation>
    <scope>NUCLEOTIDE SEQUENCE</scope>
    <source>
        <strain evidence="2">PEST</strain>
    </source>
</reference>
<proteinExistence type="predicted"/>
<dbReference type="AlphaFoldDB" id="A0NF83"/>
<sequence length="67" mass="7770">NLCASCVYYHWNNCQPANRRETVRDRGSGQHEQPYPNASQSQIVVKRSLHTPPPPAPPQTMRRWPCR</sequence>
<reference evidence="2" key="2">
    <citation type="submission" date="2002-03" db="EMBL/GenBank/DDBJ databases">
        <authorList>
            <consortium name="The Anopheles Genome Sequencing Consortium"/>
        </authorList>
    </citation>
    <scope>NUCLEOTIDE SEQUENCE</scope>
    <source>
        <strain evidence="2">PEST</strain>
    </source>
</reference>
<dbReference type="PaxDb" id="7165-AGAP007931-PA"/>
<reference evidence="2" key="5">
    <citation type="submission" date="2011-05" db="EMBL/GenBank/DDBJ databases">
        <authorList>
            <consortium name="VectorBase"/>
        </authorList>
    </citation>
    <scope>NUCLEOTIDE SEQUENCE</scope>
    <source>
        <strain evidence="2">PEST</strain>
    </source>
</reference>
<feature type="region of interest" description="Disordered" evidence="1">
    <location>
        <begin position="19"/>
        <end position="67"/>
    </location>
</feature>
<dbReference type="EMBL" id="AAAB01008964">
    <property type="protein sequence ID" value="EAU76379.1"/>
    <property type="molecule type" value="Genomic_DNA"/>
</dbReference>